<dbReference type="SMART" id="SM00345">
    <property type="entry name" value="HTH_GNTR"/>
    <property type="match status" value="1"/>
</dbReference>
<keyword evidence="2" id="KW-0238">DNA-binding</keyword>
<dbReference type="PANTHER" id="PTHR43537">
    <property type="entry name" value="TRANSCRIPTIONAL REGULATOR, GNTR FAMILY"/>
    <property type="match status" value="1"/>
</dbReference>
<dbReference type="CDD" id="cd07377">
    <property type="entry name" value="WHTH_GntR"/>
    <property type="match status" value="1"/>
</dbReference>
<gene>
    <name evidence="5" type="ORF">EGT67_24610</name>
</gene>
<dbReference type="OrthoDB" id="3571145at2"/>
<dbReference type="InterPro" id="IPR000524">
    <property type="entry name" value="Tscrpt_reg_HTH_GntR"/>
</dbReference>
<dbReference type="Pfam" id="PF07729">
    <property type="entry name" value="FCD"/>
    <property type="match status" value="1"/>
</dbReference>
<keyword evidence="3" id="KW-0804">Transcription</keyword>
<proteinExistence type="predicted"/>
<dbReference type="AlphaFoldDB" id="A0A3S3AKG7"/>
<protein>
    <submittedName>
        <fullName evidence="5">FadR family transcriptional regulator</fullName>
    </submittedName>
</protein>
<dbReference type="InterPro" id="IPR008920">
    <property type="entry name" value="TF_FadR/GntR_C"/>
</dbReference>
<dbReference type="InterPro" id="IPR036388">
    <property type="entry name" value="WH-like_DNA-bd_sf"/>
</dbReference>
<sequence length="251" mass="26727">MTVGSKSTVVRVPKAGELVAANLRRRIITGELGAGDPLPNESVLMEQFGVSRPTLREAFRILESESIITVLRGARGGARVMAPDPSVAARYTGLLLQYKGTPLVDVYRARASLEVSAVGVLAGPGHAEQLDVLAESIARGADLVGDAAAFAHHDVQLHQSLVDLAGNETLSVLAGMLAHIIDAHNSLFIASHGDDHDRPAARAAQRAYTKLLAYLRSGDAVEAQSFWQKNLDGIEKYMVGDSETTLVEILS</sequence>
<dbReference type="PRINTS" id="PR00035">
    <property type="entry name" value="HTHGNTR"/>
</dbReference>
<dbReference type="RefSeq" id="WP_127918742.1">
    <property type="nucleotide sequence ID" value="NZ_RKLP01000017.1"/>
</dbReference>
<dbReference type="Pfam" id="PF00392">
    <property type="entry name" value="GntR"/>
    <property type="match status" value="1"/>
</dbReference>
<dbReference type="SUPFAM" id="SSF48008">
    <property type="entry name" value="GntR ligand-binding domain-like"/>
    <property type="match status" value="1"/>
</dbReference>
<evidence type="ECO:0000256" key="1">
    <source>
        <dbReference type="ARBA" id="ARBA00023015"/>
    </source>
</evidence>
<dbReference type="Gene3D" id="1.20.120.530">
    <property type="entry name" value="GntR ligand-binding domain-like"/>
    <property type="match status" value="1"/>
</dbReference>
<dbReference type="SUPFAM" id="SSF46785">
    <property type="entry name" value="Winged helix' DNA-binding domain"/>
    <property type="match status" value="1"/>
</dbReference>
<evidence type="ECO:0000313" key="5">
    <source>
        <dbReference type="EMBL" id="RVW06843.1"/>
    </source>
</evidence>
<evidence type="ECO:0000259" key="4">
    <source>
        <dbReference type="PROSITE" id="PS50949"/>
    </source>
</evidence>
<keyword evidence="1" id="KW-0805">Transcription regulation</keyword>
<dbReference type="InterPro" id="IPR011711">
    <property type="entry name" value="GntR_C"/>
</dbReference>
<accession>A0A3S3AKG7</accession>
<dbReference type="PANTHER" id="PTHR43537:SF24">
    <property type="entry name" value="GLUCONATE OPERON TRANSCRIPTIONAL REPRESSOR"/>
    <property type="match status" value="1"/>
</dbReference>
<dbReference type="GO" id="GO:0003700">
    <property type="term" value="F:DNA-binding transcription factor activity"/>
    <property type="evidence" value="ECO:0007669"/>
    <property type="project" value="InterPro"/>
</dbReference>
<evidence type="ECO:0000256" key="2">
    <source>
        <dbReference type="ARBA" id="ARBA00023125"/>
    </source>
</evidence>
<comment type="caution">
    <text evidence="5">The sequence shown here is derived from an EMBL/GenBank/DDBJ whole genome shotgun (WGS) entry which is preliminary data.</text>
</comment>
<organism evidence="5 6">
    <name type="scientific">Prescottella agglutinans</name>
    <dbReference type="NCBI Taxonomy" id="1644129"/>
    <lineage>
        <taxon>Bacteria</taxon>
        <taxon>Bacillati</taxon>
        <taxon>Actinomycetota</taxon>
        <taxon>Actinomycetes</taxon>
        <taxon>Mycobacteriales</taxon>
        <taxon>Nocardiaceae</taxon>
        <taxon>Prescottella</taxon>
    </lineage>
</organism>
<dbReference type="Proteomes" id="UP000286208">
    <property type="component" value="Unassembled WGS sequence"/>
</dbReference>
<evidence type="ECO:0000313" key="6">
    <source>
        <dbReference type="Proteomes" id="UP000286208"/>
    </source>
</evidence>
<dbReference type="GO" id="GO:0003677">
    <property type="term" value="F:DNA binding"/>
    <property type="evidence" value="ECO:0007669"/>
    <property type="project" value="UniProtKB-KW"/>
</dbReference>
<name>A0A3S3AKG7_9NOCA</name>
<dbReference type="Gene3D" id="1.10.10.10">
    <property type="entry name" value="Winged helix-like DNA-binding domain superfamily/Winged helix DNA-binding domain"/>
    <property type="match status" value="1"/>
</dbReference>
<keyword evidence="6" id="KW-1185">Reference proteome</keyword>
<feature type="domain" description="HTH gntR-type" evidence="4">
    <location>
        <begin position="13"/>
        <end position="83"/>
    </location>
</feature>
<dbReference type="InterPro" id="IPR036390">
    <property type="entry name" value="WH_DNA-bd_sf"/>
</dbReference>
<reference evidence="5 6" key="1">
    <citation type="submission" date="2018-11" db="EMBL/GenBank/DDBJ databases">
        <title>Rhodococcus spongicola sp. nov. and Rhodococcus xishaensis sp. nov. from marine sponges.</title>
        <authorList>
            <person name="Li L."/>
            <person name="Lin H.W."/>
        </authorList>
    </citation>
    <scope>NUCLEOTIDE SEQUENCE [LARGE SCALE GENOMIC DNA]</scope>
    <source>
        <strain evidence="5 6">CCTCC AB2014297</strain>
    </source>
</reference>
<dbReference type="EMBL" id="RKLP01000017">
    <property type="protein sequence ID" value="RVW06843.1"/>
    <property type="molecule type" value="Genomic_DNA"/>
</dbReference>
<evidence type="ECO:0000256" key="3">
    <source>
        <dbReference type="ARBA" id="ARBA00023163"/>
    </source>
</evidence>
<dbReference type="SMART" id="SM00895">
    <property type="entry name" value="FCD"/>
    <property type="match status" value="1"/>
</dbReference>
<dbReference type="PROSITE" id="PS50949">
    <property type="entry name" value="HTH_GNTR"/>
    <property type="match status" value="1"/>
</dbReference>